<organism evidence="1 2">
    <name type="scientific">Euplotes crassus</name>
    <dbReference type="NCBI Taxonomy" id="5936"/>
    <lineage>
        <taxon>Eukaryota</taxon>
        <taxon>Sar</taxon>
        <taxon>Alveolata</taxon>
        <taxon>Ciliophora</taxon>
        <taxon>Intramacronucleata</taxon>
        <taxon>Spirotrichea</taxon>
        <taxon>Hypotrichia</taxon>
        <taxon>Euplotida</taxon>
        <taxon>Euplotidae</taxon>
        <taxon>Moneuplotes</taxon>
    </lineage>
</organism>
<dbReference type="Proteomes" id="UP001295684">
    <property type="component" value="Unassembled WGS sequence"/>
</dbReference>
<name>A0AAD1YBU5_EUPCR</name>
<evidence type="ECO:0000313" key="1">
    <source>
        <dbReference type="EMBL" id="CAI2386822.1"/>
    </source>
</evidence>
<accession>A0AAD1YBU5</accession>
<dbReference type="AlphaFoldDB" id="A0AAD1YBU5"/>
<evidence type="ECO:0000313" key="2">
    <source>
        <dbReference type="Proteomes" id="UP001295684"/>
    </source>
</evidence>
<gene>
    <name evidence="1" type="ORF">ECRASSUSDP1_LOCUS28447</name>
</gene>
<dbReference type="EMBL" id="CAMPGE010029358">
    <property type="protein sequence ID" value="CAI2386822.1"/>
    <property type="molecule type" value="Genomic_DNA"/>
</dbReference>
<sequence>MNGRQQNDFLIRKGRIKNIEKLIFDNKRKVGGSVNDRFKTAIAGKMRRRSKSKHQIEGNKPRVFSVGDTNKANHSIHQEDHQRSLASPLYKNGKINLDNSSLKAHNSINTNATRMRFRNRVFSPVEQRRPILKSKNQIQEIRQTSFASKIINKGIRSKPSSPIQNKVINLAARNEKFINNSAKFNTLSQNRSNRSQSSSPKETVFSQERLNKFIQNITKKKDIRYG</sequence>
<proteinExistence type="predicted"/>
<comment type="caution">
    <text evidence="1">The sequence shown here is derived from an EMBL/GenBank/DDBJ whole genome shotgun (WGS) entry which is preliminary data.</text>
</comment>
<reference evidence="1" key="1">
    <citation type="submission" date="2023-07" db="EMBL/GenBank/DDBJ databases">
        <authorList>
            <consortium name="AG Swart"/>
            <person name="Singh M."/>
            <person name="Singh A."/>
            <person name="Seah K."/>
            <person name="Emmerich C."/>
        </authorList>
    </citation>
    <scope>NUCLEOTIDE SEQUENCE</scope>
    <source>
        <strain evidence="1">DP1</strain>
    </source>
</reference>
<protein>
    <submittedName>
        <fullName evidence="1">Uncharacterized protein</fullName>
    </submittedName>
</protein>
<keyword evidence="2" id="KW-1185">Reference proteome</keyword>